<keyword evidence="3" id="KW-1185">Reference proteome</keyword>
<dbReference type="Proteomes" id="UP001162480">
    <property type="component" value="Chromosome 17"/>
</dbReference>
<feature type="transmembrane region" description="Helical" evidence="1">
    <location>
        <begin position="44"/>
        <end position="62"/>
    </location>
</feature>
<evidence type="ECO:0000313" key="2">
    <source>
        <dbReference type="EMBL" id="CAI9735447.1"/>
    </source>
</evidence>
<dbReference type="EMBL" id="OX597830">
    <property type="protein sequence ID" value="CAI9735447.1"/>
    <property type="molecule type" value="Genomic_DNA"/>
</dbReference>
<evidence type="ECO:0000256" key="1">
    <source>
        <dbReference type="SAM" id="Phobius"/>
    </source>
</evidence>
<sequence length="103" mass="11894">MQLPENWSCMSASTVFGAKSKTCSFTKIFICVKELKKKKKKAKIFFLPSFFLFFSLSCPYFLSFRHTPLSLFLSLKKKKKLSRGAVLNPLIGQAKLKYKNEKK</sequence>
<dbReference type="AlphaFoldDB" id="A0AA36BKJ3"/>
<gene>
    <name evidence="2" type="ORF">OCTVUL_1B010111</name>
</gene>
<protein>
    <submittedName>
        <fullName evidence="2">Uncharacterized protein</fullName>
    </submittedName>
</protein>
<name>A0AA36BKJ3_OCTVU</name>
<organism evidence="2 3">
    <name type="scientific">Octopus vulgaris</name>
    <name type="common">Common octopus</name>
    <dbReference type="NCBI Taxonomy" id="6645"/>
    <lineage>
        <taxon>Eukaryota</taxon>
        <taxon>Metazoa</taxon>
        <taxon>Spiralia</taxon>
        <taxon>Lophotrochozoa</taxon>
        <taxon>Mollusca</taxon>
        <taxon>Cephalopoda</taxon>
        <taxon>Coleoidea</taxon>
        <taxon>Octopodiformes</taxon>
        <taxon>Octopoda</taxon>
        <taxon>Incirrata</taxon>
        <taxon>Octopodidae</taxon>
        <taxon>Octopus</taxon>
    </lineage>
</organism>
<keyword evidence="1" id="KW-0812">Transmembrane</keyword>
<keyword evidence="1" id="KW-1133">Transmembrane helix</keyword>
<accession>A0AA36BKJ3</accession>
<keyword evidence="1" id="KW-0472">Membrane</keyword>
<reference evidence="2" key="1">
    <citation type="submission" date="2023-08" db="EMBL/GenBank/DDBJ databases">
        <authorList>
            <person name="Alioto T."/>
            <person name="Alioto T."/>
            <person name="Gomez Garrido J."/>
        </authorList>
    </citation>
    <scope>NUCLEOTIDE SEQUENCE</scope>
</reference>
<evidence type="ECO:0000313" key="3">
    <source>
        <dbReference type="Proteomes" id="UP001162480"/>
    </source>
</evidence>
<proteinExistence type="predicted"/>